<dbReference type="InterPro" id="IPR003838">
    <property type="entry name" value="ABC3_permease_C"/>
</dbReference>
<evidence type="ECO:0000256" key="1">
    <source>
        <dbReference type="ARBA" id="ARBA00004651"/>
    </source>
</evidence>
<evidence type="ECO:0000256" key="3">
    <source>
        <dbReference type="ARBA" id="ARBA00022692"/>
    </source>
</evidence>
<feature type="transmembrane region" description="Helical" evidence="6">
    <location>
        <begin position="162"/>
        <end position="181"/>
    </location>
</feature>
<protein>
    <submittedName>
        <fullName evidence="8">ABC transporter permease</fullName>
    </submittedName>
</protein>
<comment type="subcellular location">
    <subcellularLocation>
        <location evidence="1 6">Cell membrane</location>
        <topology evidence="1 6">Multi-pass membrane protein</topology>
    </subcellularLocation>
</comment>
<accession>A0ABR7HVI8</accession>
<dbReference type="Proteomes" id="UP000660021">
    <property type="component" value="Unassembled WGS sequence"/>
</dbReference>
<feature type="transmembrane region" description="Helical" evidence="6">
    <location>
        <begin position="610"/>
        <end position="632"/>
    </location>
</feature>
<feature type="transmembrane region" description="Helical" evidence="6">
    <location>
        <begin position="235"/>
        <end position="259"/>
    </location>
</feature>
<keyword evidence="4 6" id="KW-1133">Transmembrane helix</keyword>
<dbReference type="PANTHER" id="PTHR46795">
    <property type="entry name" value="ABC TRANSPORTER PERMEASE-RELATED-RELATED"/>
    <property type="match status" value="1"/>
</dbReference>
<sequence length="677" mass="75978">MFFKLARKNVTRSMRDYAIYFITLLFGVCVFYVFNSLENQWVMELLAEQNSDYVRAILQLTDVVSVFVSVVLAGLILYANTFLLRRRKRELGTYLLLGMGQKTIAVLLFAETMFIGLLALVFGLGLGFFLAQFLSAFTASLFQMTVDEFHFVFSWRGVGKTVLYFSVIFLAVMICNCVLVARQKLIRLLQAQRQNEQIRLRSVAASAVMFVLGVVLLAVAYGLLLKRGLLTIDRIFWLMLALGTAGTLLFFRSLSGFLLRICQSRKRLYYQNLNMFVLRQFNTKINTNYLSMTVVCLLLLLAIGITACSVGVNSTVEGNVERTAPLDMTLRLDDDYFVFAREDLPDALEEAGFDPENWLGDFAVVCRYAVKLDEPIPLAEDGRELNDAYVMSLSDFNALTALRGEKPLVLAPNTCGMAEGTEPESYGKPEREAWQDGALFSIGGHVYAPDPKVYHTGALYTSEIDLSDVIILPDEAMETVQKETIWLRQYYLAGDYAEGVDQEHAEELLWNVWDETLFDQVEERGSDPDGSSAFGLSLSTKQFIYLDTMGTKILVLFIGLYLGTIFLITSAAVLALQMLSQAADNVGRYRVLQKLGVEEKMRDRSIDIQVFLYFFLPLLLAVVHSIVGIKAANDVIAEIGKLDAVASSTVTALIILVVYGAYFLATCWGSRRMVRER</sequence>
<comment type="similarity">
    <text evidence="6">Belongs to the ABC-4 integral membrane protein family.</text>
</comment>
<name>A0ABR7HVI8_9FIRM</name>
<feature type="transmembrane region" description="Helical" evidence="6">
    <location>
        <begin position="17"/>
        <end position="37"/>
    </location>
</feature>
<keyword evidence="9" id="KW-1185">Reference proteome</keyword>
<feature type="transmembrane region" description="Helical" evidence="6">
    <location>
        <begin position="104"/>
        <end position="134"/>
    </location>
</feature>
<feature type="transmembrane region" description="Helical" evidence="6">
    <location>
        <begin position="289"/>
        <end position="312"/>
    </location>
</feature>
<evidence type="ECO:0000259" key="7">
    <source>
        <dbReference type="Pfam" id="PF02687"/>
    </source>
</evidence>
<keyword evidence="5 6" id="KW-0472">Membrane</keyword>
<gene>
    <name evidence="8" type="ORF">H8S34_11860</name>
</gene>
<evidence type="ECO:0000256" key="6">
    <source>
        <dbReference type="PIRNR" id="PIRNR018968"/>
    </source>
</evidence>
<dbReference type="EMBL" id="JACOPR010000008">
    <property type="protein sequence ID" value="MBC5731514.1"/>
    <property type="molecule type" value="Genomic_DNA"/>
</dbReference>
<feature type="transmembrane region" description="Helical" evidence="6">
    <location>
        <begin position="644"/>
        <end position="665"/>
    </location>
</feature>
<keyword evidence="6" id="KW-0813">Transport</keyword>
<keyword evidence="2 6" id="KW-1003">Cell membrane</keyword>
<dbReference type="PIRSF" id="PIRSF018968">
    <property type="entry name" value="ABC_permease_BceB"/>
    <property type="match status" value="1"/>
</dbReference>
<dbReference type="InterPro" id="IPR052536">
    <property type="entry name" value="ABC-4_Integral_Memb_Prot"/>
</dbReference>
<keyword evidence="3 6" id="KW-0812">Transmembrane</keyword>
<evidence type="ECO:0000256" key="5">
    <source>
        <dbReference type="ARBA" id="ARBA00023136"/>
    </source>
</evidence>
<reference evidence="8 9" key="1">
    <citation type="submission" date="2020-08" db="EMBL/GenBank/DDBJ databases">
        <title>Genome public.</title>
        <authorList>
            <person name="Liu C."/>
            <person name="Sun Q."/>
        </authorList>
    </citation>
    <scope>NUCLEOTIDE SEQUENCE [LARGE SCALE GENOMIC DNA]</scope>
    <source>
        <strain evidence="8 9">New-38</strain>
    </source>
</reference>
<feature type="domain" description="ABC3 transporter permease C-terminal" evidence="7">
    <location>
        <begin position="63"/>
        <end position="175"/>
    </location>
</feature>
<evidence type="ECO:0000256" key="4">
    <source>
        <dbReference type="ARBA" id="ARBA00022989"/>
    </source>
</evidence>
<dbReference type="RefSeq" id="WP_186964083.1">
    <property type="nucleotide sequence ID" value="NZ_JACOPR010000008.1"/>
</dbReference>
<evidence type="ECO:0000313" key="8">
    <source>
        <dbReference type="EMBL" id="MBC5731514.1"/>
    </source>
</evidence>
<evidence type="ECO:0000256" key="2">
    <source>
        <dbReference type="ARBA" id="ARBA00022475"/>
    </source>
</evidence>
<proteinExistence type="inferred from homology"/>
<feature type="transmembrane region" description="Helical" evidence="6">
    <location>
        <begin position="553"/>
        <end position="576"/>
    </location>
</feature>
<feature type="transmembrane region" description="Helical" evidence="6">
    <location>
        <begin position="202"/>
        <end position="223"/>
    </location>
</feature>
<feature type="transmembrane region" description="Helical" evidence="6">
    <location>
        <begin position="57"/>
        <end position="83"/>
    </location>
</feature>
<dbReference type="PANTHER" id="PTHR46795:SF3">
    <property type="entry name" value="ABC TRANSPORTER PERMEASE"/>
    <property type="match status" value="1"/>
</dbReference>
<evidence type="ECO:0000313" key="9">
    <source>
        <dbReference type="Proteomes" id="UP000660021"/>
    </source>
</evidence>
<organism evidence="8 9">
    <name type="scientific">Pseudoflavonifractor hominis</name>
    <dbReference type="NCBI Taxonomy" id="2763059"/>
    <lineage>
        <taxon>Bacteria</taxon>
        <taxon>Bacillati</taxon>
        <taxon>Bacillota</taxon>
        <taxon>Clostridia</taxon>
        <taxon>Eubacteriales</taxon>
        <taxon>Oscillospiraceae</taxon>
        <taxon>Pseudoflavonifractor</taxon>
    </lineage>
</organism>
<dbReference type="InterPro" id="IPR027022">
    <property type="entry name" value="ABC_permease_BceB-typ"/>
</dbReference>
<dbReference type="Pfam" id="PF02687">
    <property type="entry name" value="FtsX"/>
    <property type="match status" value="1"/>
</dbReference>
<comment type="caution">
    <text evidence="8">The sequence shown here is derived from an EMBL/GenBank/DDBJ whole genome shotgun (WGS) entry which is preliminary data.</text>
</comment>